<dbReference type="InterPro" id="IPR005829">
    <property type="entry name" value="Sugar_transporter_CS"/>
</dbReference>
<feature type="transmembrane region" description="Helical" evidence="10">
    <location>
        <begin position="351"/>
        <end position="374"/>
    </location>
</feature>
<evidence type="ECO:0000256" key="10">
    <source>
        <dbReference type="SAM" id="Phobius"/>
    </source>
</evidence>
<dbReference type="FunFam" id="1.20.1250.20:FF:000115">
    <property type="entry name" value="High-affinity glucose transporter"/>
    <property type="match status" value="1"/>
</dbReference>
<dbReference type="GO" id="GO:0005886">
    <property type="term" value="C:plasma membrane"/>
    <property type="evidence" value="ECO:0007669"/>
    <property type="project" value="UniProtKB-ARBA"/>
</dbReference>
<evidence type="ECO:0000256" key="6">
    <source>
        <dbReference type="ARBA" id="ARBA00023136"/>
    </source>
</evidence>
<feature type="transmembrane region" description="Helical" evidence="10">
    <location>
        <begin position="420"/>
        <end position="437"/>
    </location>
</feature>
<evidence type="ECO:0000259" key="11">
    <source>
        <dbReference type="PROSITE" id="PS50850"/>
    </source>
</evidence>
<dbReference type="PRINTS" id="PR00171">
    <property type="entry name" value="SUGRTRNSPORT"/>
</dbReference>
<keyword evidence="6 10" id="KW-0472">Membrane</keyword>
<feature type="transmembrane region" description="Helical" evidence="10">
    <location>
        <begin position="107"/>
        <end position="126"/>
    </location>
</feature>
<accession>A0A9P5K183</accession>
<dbReference type="CDD" id="cd17356">
    <property type="entry name" value="MFS_HXT"/>
    <property type="match status" value="1"/>
</dbReference>
<gene>
    <name evidence="12" type="ORF">DFH94DRAFT_760212</name>
</gene>
<dbReference type="GO" id="GO:0005536">
    <property type="term" value="F:D-glucose binding"/>
    <property type="evidence" value="ECO:0007669"/>
    <property type="project" value="UniProtKB-ARBA"/>
</dbReference>
<protein>
    <submittedName>
        <fullName evidence="12">General substrate transporter</fullName>
    </submittedName>
</protein>
<feature type="transmembrane region" description="Helical" evidence="10">
    <location>
        <begin position="80"/>
        <end position="100"/>
    </location>
</feature>
<evidence type="ECO:0000256" key="5">
    <source>
        <dbReference type="ARBA" id="ARBA00022989"/>
    </source>
</evidence>
<feature type="transmembrane region" description="Helical" evidence="10">
    <location>
        <begin position="165"/>
        <end position="185"/>
    </location>
</feature>
<name>A0A9P5K183_9AGAM</name>
<comment type="catalytic activity">
    <reaction evidence="8">
        <text>myo-inositol(out) + H(+)(out) = myo-inositol(in) + H(+)(in)</text>
        <dbReference type="Rhea" id="RHEA:60364"/>
        <dbReference type="ChEBI" id="CHEBI:15378"/>
        <dbReference type="ChEBI" id="CHEBI:17268"/>
    </reaction>
</comment>
<organism evidence="12 13">
    <name type="scientific">Russula ochroleuca</name>
    <dbReference type="NCBI Taxonomy" id="152965"/>
    <lineage>
        <taxon>Eukaryota</taxon>
        <taxon>Fungi</taxon>
        <taxon>Dikarya</taxon>
        <taxon>Basidiomycota</taxon>
        <taxon>Agaricomycotina</taxon>
        <taxon>Agaricomycetes</taxon>
        <taxon>Russulales</taxon>
        <taxon>Russulaceae</taxon>
        <taxon>Russula</taxon>
    </lineage>
</organism>
<reference evidence="12" key="2">
    <citation type="journal article" date="2020" name="Nat. Commun.">
        <title>Large-scale genome sequencing of mycorrhizal fungi provides insights into the early evolution of symbiotic traits.</title>
        <authorList>
            <person name="Miyauchi S."/>
            <person name="Kiss E."/>
            <person name="Kuo A."/>
            <person name="Drula E."/>
            <person name="Kohler A."/>
            <person name="Sanchez-Garcia M."/>
            <person name="Morin E."/>
            <person name="Andreopoulos B."/>
            <person name="Barry K.W."/>
            <person name="Bonito G."/>
            <person name="Buee M."/>
            <person name="Carver A."/>
            <person name="Chen C."/>
            <person name="Cichocki N."/>
            <person name="Clum A."/>
            <person name="Culley D."/>
            <person name="Crous P.W."/>
            <person name="Fauchery L."/>
            <person name="Girlanda M."/>
            <person name="Hayes R.D."/>
            <person name="Keri Z."/>
            <person name="LaButti K."/>
            <person name="Lipzen A."/>
            <person name="Lombard V."/>
            <person name="Magnuson J."/>
            <person name="Maillard F."/>
            <person name="Murat C."/>
            <person name="Nolan M."/>
            <person name="Ohm R.A."/>
            <person name="Pangilinan J."/>
            <person name="Pereira M.F."/>
            <person name="Perotto S."/>
            <person name="Peter M."/>
            <person name="Pfister S."/>
            <person name="Riley R."/>
            <person name="Sitrit Y."/>
            <person name="Stielow J.B."/>
            <person name="Szollosi G."/>
            <person name="Zifcakova L."/>
            <person name="Stursova M."/>
            <person name="Spatafora J.W."/>
            <person name="Tedersoo L."/>
            <person name="Vaario L.M."/>
            <person name="Yamada A."/>
            <person name="Yan M."/>
            <person name="Wang P."/>
            <person name="Xu J."/>
            <person name="Bruns T."/>
            <person name="Baldrian P."/>
            <person name="Vilgalys R."/>
            <person name="Dunand C."/>
            <person name="Henrissat B."/>
            <person name="Grigoriev I.V."/>
            <person name="Hibbett D."/>
            <person name="Nagy L.G."/>
            <person name="Martin F.M."/>
        </authorList>
    </citation>
    <scope>NUCLEOTIDE SEQUENCE</scope>
    <source>
        <strain evidence="12">Prilba</strain>
    </source>
</reference>
<feature type="transmembrane region" description="Helical" evidence="10">
    <location>
        <begin position="132"/>
        <end position="153"/>
    </location>
</feature>
<evidence type="ECO:0000256" key="1">
    <source>
        <dbReference type="ARBA" id="ARBA00004141"/>
    </source>
</evidence>
<evidence type="ECO:0000256" key="9">
    <source>
        <dbReference type="RuleBase" id="RU003346"/>
    </source>
</evidence>
<sequence>MPGGPVATGGGIGANAPKSKFAGVFMSAFAAFGGILFGYDTGTISGLQQMPNWLRTFGHAVPVSATFPDGYGITSGQRSLVVSILSAGTFCGALSAAPVADIVGRRSGLVVSCFVFSIGIALQTAATSLSLFIVGRVIAGLGVGLVSTLAPMYQSECSPKWIRGAVVGLYQWGITIGLLLAAIINNATKNRPDHSSYRIPVAIQFVWAAILAGGMAVLPESPRWLIRNHRDADAAQALGRLTSLPPDDPEVLYELDEIRLNLKREEELGKSSYLDCFRSSDNRMCFRTLTGIFLQAWQQLTGVNFIFYFGTTFFTNAGIHNPFLISIATSTVNVGMTLPGIWGVERFGRRRLLLVGAVGMTVCEYMIAIIGSATKQTNQSAQSAEVALVCFYIAFFASTWGPIAWVVTGEIFPLKIRAKAMSLSVASNWLWNFAIAYATPYLVDSGKGNADLGTKVFYVWGTTCFCCIIFAYFCIPETKGLSLEQIDLLYQNVAPINSVSYRKRLIAEGTVLSEAKALPATRRDDDVASHEKV</sequence>
<dbReference type="InterPro" id="IPR050360">
    <property type="entry name" value="MFS_Sugar_Transporters"/>
</dbReference>
<evidence type="ECO:0000256" key="2">
    <source>
        <dbReference type="ARBA" id="ARBA00010992"/>
    </source>
</evidence>
<dbReference type="EMBL" id="WHVB01000016">
    <property type="protein sequence ID" value="KAF8475248.1"/>
    <property type="molecule type" value="Genomic_DNA"/>
</dbReference>
<dbReference type="NCBIfam" id="TIGR00879">
    <property type="entry name" value="SP"/>
    <property type="match status" value="1"/>
</dbReference>
<dbReference type="InterPro" id="IPR036259">
    <property type="entry name" value="MFS_trans_sf"/>
</dbReference>
<dbReference type="PROSITE" id="PS50850">
    <property type="entry name" value="MFS"/>
    <property type="match status" value="1"/>
</dbReference>
<feature type="transmembrane region" description="Helical" evidence="10">
    <location>
        <begin position="323"/>
        <end position="344"/>
    </location>
</feature>
<keyword evidence="5 10" id="KW-1133">Transmembrane helix</keyword>
<evidence type="ECO:0000256" key="4">
    <source>
        <dbReference type="ARBA" id="ARBA00022692"/>
    </source>
</evidence>
<feature type="transmembrane region" description="Helical" evidence="10">
    <location>
        <begin position="386"/>
        <end position="408"/>
    </location>
</feature>
<dbReference type="PANTHER" id="PTHR48022">
    <property type="entry name" value="PLASTIDIC GLUCOSE TRANSPORTER 4"/>
    <property type="match status" value="1"/>
</dbReference>
<feature type="transmembrane region" description="Helical" evidence="10">
    <location>
        <begin position="21"/>
        <end position="39"/>
    </location>
</feature>
<dbReference type="PANTHER" id="PTHR48022:SF17">
    <property type="entry name" value="HEXOSE TRANSPORTER"/>
    <property type="match status" value="1"/>
</dbReference>
<dbReference type="InterPro" id="IPR005828">
    <property type="entry name" value="MFS_sugar_transport-like"/>
</dbReference>
<dbReference type="SUPFAM" id="SSF103473">
    <property type="entry name" value="MFS general substrate transporter"/>
    <property type="match status" value="1"/>
</dbReference>
<dbReference type="AlphaFoldDB" id="A0A9P5K183"/>
<dbReference type="Proteomes" id="UP000759537">
    <property type="component" value="Unassembled WGS sequence"/>
</dbReference>
<dbReference type="Gene3D" id="1.20.1250.20">
    <property type="entry name" value="MFS general substrate transporter like domains"/>
    <property type="match status" value="1"/>
</dbReference>
<dbReference type="PROSITE" id="PS00217">
    <property type="entry name" value="SUGAR_TRANSPORT_2"/>
    <property type="match status" value="1"/>
</dbReference>
<dbReference type="OrthoDB" id="6612291at2759"/>
<feature type="transmembrane region" description="Helical" evidence="10">
    <location>
        <begin position="457"/>
        <end position="475"/>
    </location>
</feature>
<dbReference type="Pfam" id="PF00083">
    <property type="entry name" value="Sugar_tr"/>
    <property type="match status" value="1"/>
</dbReference>
<comment type="caution">
    <text evidence="12">The sequence shown here is derived from an EMBL/GenBank/DDBJ whole genome shotgun (WGS) entry which is preliminary data.</text>
</comment>
<reference evidence="12" key="1">
    <citation type="submission" date="2019-10" db="EMBL/GenBank/DDBJ databases">
        <authorList>
            <consortium name="DOE Joint Genome Institute"/>
            <person name="Kuo A."/>
            <person name="Miyauchi S."/>
            <person name="Kiss E."/>
            <person name="Drula E."/>
            <person name="Kohler A."/>
            <person name="Sanchez-Garcia M."/>
            <person name="Andreopoulos B."/>
            <person name="Barry K.W."/>
            <person name="Bonito G."/>
            <person name="Buee M."/>
            <person name="Carver A."/>
            <person name="Chen C."/>
            <person name="Cichocki N."/>
            <person name="Clum A."/>
            <person name="Culley D."/>
            <person name="Crous P.W."/>
            <person name="Fauchery L."/>
            <person name="Girlanda M."/>
            <person name="Hayes R."/>
            <person name="Keri Z."/>
            <person name="LaButti K."/>
            <person name="Lipzen A."/>
            <person name="Lombard V."/>
            <person name="Magnuson J."/>
            <person name="Maillard F."/>
            <person name="Morin E."/>
            <person name="Murat C."/>
            <person name="Nolan M."/>
            <person name="Ohm R."/>
            <person name="Pangilinan J."/>
            <person name="Pereira M."/>
            <person name="Perotto S."/>
            <person name="Peter M."/>
            <person name="Riley R."/>
            <person name="Sitrit Y."/>
            <person name="Stielow B."/>
            <person name="Szollosi G."/>
            <person name="Zifcakova L."/>
            <person name="Stursova M."/>
            <person name="Spatafora J.W."/>
            <person name="Tedersoo L."/>
            <person name="Vaario L.-M."/>
            <person name="Yamada A."/>
            <person name="Yan M."/>
            <person name="Wang P."/>
            <person name="Xu J."/>
            <person name="Bruns T."/>
            <person name="Baldrian P."/>
            <person name="Vilgalys R."/>
            <person name="Henrissat B."/>
            <person name="Grigoriev I.V."/>
            <person name="Hibbett D."/>
            <person name="Nagy L.G."/>
            <person name="Martin F.M."/>
        </authorList>
    </citation>
    <scope>NUCLEOTIDE SEQUENCE</scope>
    <source>
        <strain evidence="12">Prilba</strain>
    </source>
</reference>
<comment type="subcellular location">
    <subcellularLocation>
        <location evidence="1">Membrane</location>
        <topology evidence="1">Multi-pass membrane protein</topology>
    </subcellularLocation>
</comment>
<evidence type="ECO:0000313" key="12">
    <source>
        <dbReference type="EMBL" id="KAF8475248.1"/>
    </source>
</evidence>
<evidence type="ECO:0000256" key="3">
    <source>
        <dbReference type="ARBA" id="ARBA00022448"/>
    </source>
</evidence>
<dbReference type="PROSITE" id="PS00216">
    <property type="entry name" value="SUGAR_TRANSPORT_1"/>
    <property type="match status" value="2"/>
</dbReference>
<dbReference type="InterPro" id="IPR003663">
    <property type="entry name" value="Sugar/inositol_transpt"/>
</dbReference>
<dbReference type="InterPro" id="IPR020846">
    <property type="entry name" value="MFS_dom"/>
</dbReference>
<evidence type="ECO:0000256" key="8">
    <source>
        <dbReference type="ARBA" id="ARBA00049119"/>
    </source>
</evidence>
<dbReference type="GO" id="GO:0010255">
    <property type="term" value="P:glucose mediated signaling pathway"/>
    <property type="evidence" value="ECO:0007669"/>
    <property type="project" value="UniProtKB-ARBA"/>
</dbReference>
<keyword evidence="7" id="KW-0325">Glycoprotein</keyword>
<keyword evidence="13" id="KW-1185">Reference proteome</keyword>
<proteinExistence type="inferred from homology"/>
<comment type="similarity">
    <text evidence="2 9">Belongs to the major facilitator superfamily. Sugar transporter (TC 2.A.1.1) family.</text>
</comment>
<keyword evidence="3 9" id="KW-0813">Transport</keyword>
<feature type="transmembrane region" description="Helical" evidence="10">
    <location>
        <begin position="288"/>
        <end position="311"/>
    </location>
</feature>
<evidence type="ECO:0000256" key="7">
    <source>
        <dbReference type="ARBA" id="ARBA00023180"/>
    </source>
</evidence>
<dbReference type="GO" id="GO:0005351">
    <property type="term" value="F:carbohydrate:proton symporter activity"/>
    <property type="evidence" value="ECO:0007669"/>
    <property type="project" value="TreeGrafter"/>
</dbReference>
<feature type="domain" description="Major facilitator superfamily (MFS) profile" evidence="11">
    <location>
        <begin position="26"/>
        <end position="479"/>
    </location>
</feature>
<evidence type="ECO:0000313" key="13">
    <source>
        <dbReference type="Proteomes" id="UP000759537"/>
    </source>
</evidence>
<feature type="transmembrane region" description="Helical" evidence="10">
    <location>
        <begin position="197"/>
        <end position="218"/>
    </location>
</feature>
<keyword evidence="4 10" id="KW-0812">Transmembrane</keyword>